<dbReference type="Pfam" id="PF00059">
    <property type="entry name" value="Lectin_C"/>
    <property type="match status" value="1"/>
</dbReference>
<protein>
    <recommendedName>
        <fullName evidence="2">C-type lectin domain-containing protein</fullName>
    </recommendedName>
</protein>
<dbReference type="CDD" id="cd00037">
    <property type="entry name" value="CLECT"/>
    <property type="match status" value="1"/>
</dbReference>
<dbReference type="SUPFAM" id="SSF56436">
    <property type="entry name" value="C-type lectin-like"/>
    <property type="match status" value="1"/>
</dbReference>
<dbReference type="InterPro" id="IPR001304">
    <property type="entry name" value="C-type_lectin-like"/>
</dbReference>
<dbReference type="InterPro" id="IPR016187">
    <property type="entry name" value="CTDL_fold"/>
</dbReference>
<keyword evidence="4" id="KW-1185">Reference proteome</keyword>
<name>A0ABQ7R3G6_PLUXY</name>
<feature type="chain" id="PRO_5047165986" description="C-type lectin domain-containing protein" evidence="1">
    <location>
        <begin position="16"/>
        <end position="279"/>
    </location>
</feature>
<evidence type="ECO:0000313" key="4">
    <source>
        <dbReference type="Proteomes" id="UP000823941"/>
    </source>
</evidence>
<dbReference type="InterPro" id="IPR016186">
    <property type="entry name" value="C-type_lectin-like/link_sf"/>
</dbReference>
<dbReference type="Gene3D" id="3.10.100.10">
    <property type="entry name" value="Mannose-Binding Protein A, subunit A"/>
    <property type="match status" value="1"/>
</dbReference>
<feature type="signal peptide" evidence="1">
    <location>
        <begin position="1"/>
        <end position="15"/>
    </location>
</feature>
<dbReference type="EMBL" id="JAHIBW010000004">
    <property type="protein sequence ID" value="KAG7311818.1"/>
    <property type="molecule type" value="Genomic_DNA"/>
</dbReference>
<organism evidence="3 4">
    <name type="scientific">Plutella xylostella</name>
    <name type="common">Diamondback moth</name>
    <name type="synonym">Plutella maculipennis</name>
    <dbReference type="NCBI Taxonomy" id="51655"/>
    <lineage>
        <taxon>Eukaryota</taxon>
        <taxon>Metazoa</taxon>
        <taxon>Ecdysozoa</taxon>
        <taxon>Arthropoda</taxon>
        <taxon>Hexapoda</taxon>
        <taxon>Insecta</taxon>
        <taxon>Pterygota</taxon>
        <taxon>Neoptera</taxon>
        <taxon>Endopterygota</taxon>
        <taxon>Lepidoptera</taxon>
        <taxon>Glossata</taxon>
        <taxon>Ditrysia</taxon>
        <taxon>Yponomeutoidea</taxon>
        <taxon>Plutellidae</taxon>
        <taxon>Plutella</taxon>
    </lineage>
</organism>
<proteinExistence type="predicted"/>
<keyword evidence="1" id="KW-0732">Signal</keyword>
<comment type="caution">
    <text evidence="3">The sequence shown here is derived from an EMBL/GenBank/DDBJ whole genome shotgun (WGS) entry which is preliminary data.</text>
</comment>
<feature type="domain" description="C-type lectin" evidence="2">
    <location>
        <begin position="131"/>
        <end position="243"/>
    </location>
</feature>
<evidence type="ECO:0000313" key="3">
    <source>
        <dbReference type="EMBL" id="KAG7311818.1"/>
    </source>
</evidence>
<dbReference type="PROSITE" id="PS50041">
    <property type="entry name" value="C_TYPE_LECTIN_2"/>
    <property type="match status" value="1"/>
</dbReference>
<evidence type="ECO:0000256" key="1">
    <source>
        <dbReference type="SAM" id="SignalP"/>
    </source>
</evidence>
<evidence type="ECO:0000259" key="2">
    <source>
        <dbReference type="PROSITE" id="PS50041"/>
    </source>
</evidence>
<sequence length="279" mass="30844">MILLTLLCIIATVSSKCSNEDPPRVPKYHLMEKCHRSNLAVIYRANFSSLISCQRLGIEKKGLALNFSPPEALKDIKKGDEPLEYTCEVLKCAEADGGLSLVNDTRYDYYSIYAKHLPDINSTCIPGLGMFFLLADRLNYTSAAQECRNRSGRLGDVMSEARTEALAQLLVGAGMEAAFVDGKSDNGSEFYNVNGDTLDCTTYRAWAPGHPKRSSEMYGCIALTRSKTWIAVPCQTKLPSICELNPSGPYRRCGKIFASRRIKDTAQDRNITSTARGDK</sequence>
<reference evidence="3 4" key="1">
    <citation type="submission" date="2021-06" db="EMBL/GenBank/DDBJ databases">
        <title>A haploid diamondback moth (Plutella xylostella L.) genome assembly resolves 31 chromosomes and identifies a diamide resistance mutation.</title>
        <authorList>
            <person name="Ward C.M."/>
            <person name="Perry K.D."/>
            <person name="Baker G."/>
            <person name="Powis K."/>
            <person name="Heckel D.G."/>
            <person name="Baxter S.W."/>
        </authorList>
    </citation>
    <scope>NUCLEOTIDE SEQUENCE [LARGE SCALE GENOMIC DNA]</scope>
    <source>
        <strain evidence="3 4">LV</strain>
        <tissue evidence="3">Single pupa</tissue>
    </source>
</reference>
<gene>
    <name evidence="3" type="ORF">JYU34_002901</name>
</gene>
<dbReference type="Proteomes" id="UP000823941">
    <property type="component" value="Chromosome 4"/>
</dbReference>
<accession>A0ABQ7R3G6</accession>
<dbReference type="SMART" id="SM00034">
    <property type="entry name" value="CLECT"/>
    <property type="match status" value="1"/>
</dbReference>